<evidence type="ECO:0000313" key="3">
    <source>
        <dbReference type="EMBL" id="HEW45228.1"/>
    </source>
</evidence>
<dbReference type="InterPro" id="IPR043519">
    <property type="entry name" value="NT_sf"/>
</dbReference>
<proteinExistence type="inferred from homology"/>
<dbReference type="EMBL" id="DSFP01000020">
    <property type="protein sequence ID" value="HEW45228.1"/>
    <property type="molecule type" value="Genomic_DNA"/>
</dbReference>
<dbReference type="SUPFAM" id="SSF81301">
    <property type="entry name" value="Nucleotidyltransferase"/>
    <property type="match status" value="1"/>
</dbReference>
<keyword evidence="2" id="KW-0678">Repressor</keyword>
<comment type="function">
    <text evidence="2">Functions as a ribosomal silencing factor. Interacts with ribosomal protein uL14 (rplN), blocking formation of intersubunit bridge B8. Prevents association of the 30S and 50S ribosomal subunits and the formation of functional ribosomes, thus repressing translation.</text>
</comment>
<evidence type="ECO:0000256" key="2">
    <source>
        <dbReference type="HAMAP-Rule" id="MF_01477"/>
    </source>
</evidence>
<dbReference type="AlphaFoldDB" id="A0A7C2VD53"/>
<dbReference type="PANTHER" id="PTHR21043">
    <property type="entry name" value="IOJAP SUPERFAMILY ORTHOLOG"/>
    <property type="match status" value="1"/>
</dbReference>
<sequence>MQDNKELLQILKSLLEDKKAEDIVVLDVSKHTNIANYFVIATANSPVHAKALLKYLLEELEKKNIKPDHVEGAEEGAWILIDLIDIIVHIFLKEWREYYDLEWLYSTAERLEL</sequence>
<gene>
    <name evidence="2 3" type="primary">rsfS</name>
    <name evidence="3" type="ORF">ENO47_00945</name>
</gene>
<name>A0A7C2VD53_9AQUI</name>
<dbReference type="Gene3D" id="3.30.460.10">
    <property type="entry name" value="Beta Polymerase, domain 2"/>
    <property type="match status" value="1"/>
</dbReference>
<comment type="subcellular location">
    <subcellularLocation>
        <location evidence="2">Cytoplasm</location>
    </subcellularLocation>
</comment>
<dbReference type="GO" id="GO:0042256">
    <property type="term" value="P:cytosolic ribosome assembly"/>
    <property type="evidence" value="ECO:0007669"/>
    <property type="project" value="UniProtKB-UniRule"/>
</dbReference>
<organism evidence="3">
    <name type="scientific">Hydrogenobacter sp</name>
    <dbReference type="NCBI Taxonomy" id="2152829"/>
    <lineage>
        <taxon>Bacteria</taxon>
        <taxon>Pseudomonadati</taxon>
        <taxon>Aquificota</taxon>
        <taxon>Aquificia</taxon>
        <taxon>Aquificales</taxon>
        <taxon>Aquificaceae</taxon>
        <taxon>Hydrogenobacter</taxon>
    </lineage>
</organism>
<evidence type="ECO:0000256" key="1">
    <source>
        <dbReference type="ARBA" id="ARBA00010574"/>
    </source>
</evidence>
<comment type="caution">
    <text evidence="3">The sequence shown here is derived from an EMBL/GenBank/DDBJ whole genome shotgun (WGS) entry which is preliminary data.</text>
</comment>
<reference evidence="3" key="1">
    <citation type="journal article" date="2020" name="mSystems">
        <title>Genome- and Community-Level Interaction Insights into Carbon Utilization and Element Cycling Functions of Hydrothermarchaeota in Hydrothermal Sediment.</title>
        <authorList>
            <person name="Zhou Z."/>
            <person name="Liu Y."/>
            <person name="Xu W."/>
            <person name="Pan J."/>
            <person name="Luo Z.H."/>
            <person name="Li M."/>
        </authorList>
    </citation>
    <scope>NUCLEOTIDE SEQUENCE [LARGE SCALE GENOMIC DNA]</scope>
    <source>
        <strain evidence="3">SpSt-132</strain>
    </source>
</reference>
<keyword evidence="2" id="KW-0963">Cytoplasm</keyword>
<dbReference type="GO" id="GO:0043023">
    <property type="term" value="F:ribosomal large subunit binding"/>
    <property type="evidence" value="ECO:0007669"/>
    <property type="project" value="TreeGrafter"/>
</dbReference>
<dbReference type="Pfam" id="PF02410">
    <property type="entry name" value="RsfS"/>
    <property type="match status" value="1"/>
</dbReference>
<dbReference type="GO" id="GO:0090071">
    <property type="term" value="P:negative regulation of ribosome biogenesis"/>
    <property type="evidence" value="ECO:0007669"/>
    <property type="project" value="UniProtKB-UniRule"/>
</dbReference>
<comment type="similarity">
    <text evidence="1 2">Belongs to the Iojap/RsfS family.</text>
</comment>
<protein>
    <recommendedName>
        <fullName evidence="2">Ribosomal silencing factor RsfS</fullName>
    </recommendedName>
</protein>
<dbReference type="GO" id="GO:0017148">
    <property type="term" value="P:negative regulation of translation"/>
    <property type="evidence" value="ECO:0007669"/>
    <property type="project" value="UniProtKB-UniRule"/>
</dbReference>
<dbReference type="NCBIfam" id="TIGR00090">
    <property type="entry name" value="rsfS_iojap_ybeB"/>
    <property type="match status" value="1"/>
</dbReference>
<dbReference type="PANTHER" id="PTHR21043:SF0">
    <property type="entry name" value="MITOCHONDRIAL ASSEMBLY OF RIBOSOMAL LARGE SUBUNIT PROTEIN 1"/>
    <property type="match status" value="1"/>
</dbReference>
<comment type="subunit">
    <text evidence="2">Interacts with ribosomal protein uL14 (rplN).</text>
</comment>
<dbReference type="InterPro" id="IPR004394">
    <property type="entry name" value="Iojap/RsfS/C7orf30"/>
</dbReference>
<dbReference type="HAMAP" id="MF_01477">
    <property type="entry name" value="Iojap_RsfS"/>
    <property type="match status" value="1"/>
</dbReference>
<accession>A0A7C2VD53</accession>
<dbReference type="GO" id="GO:0005737">
    <property type="term" value="C:cytoplasm"/>
    <property type="evidence" value="ECO:0007669"/>
    <property type="project" value="UniProtKB-SubCell"/>
</dbReference>
<keyword evidence="2" id="KW-0810">Translation regulation</keyword>